<dbReference type="OrthoDB" id="1279at2"/>
<evidence type="ECO:0000259" key="1">
    <source>
        <dbReference type="SMART" id="SM01245"/>
    </source>
</evidence>
<dbReference type="InterPro" id="IPR038247">
    <property type="entry name" value="Jag_N_dom_sf"/>
</dbReference>
<feature type="domain" description="RNA-binding protein KhpB N-terminal" evidence="1">
    <location>
        <begin position="11"/>
        <end position="58"/>
    </location>
</feature>
<dbReference type="EMBL" id="LTBA01000010">
    <property type="protein sequence ID" value="KYH34783.1"/>
    <property type="molecule type" value="Genomic_DNA"/>
</dbReference>
<accession>A0A151B4Q6</accession>
<dbReference type="InterPro" id="IPR032782">
    <property type="entry name" value="KhpB_N"/>
</dbReference>
<evidence type="ECO:0000313" key="2">
    <source>
        <dbReference type="EMBL" id="KYH34783.1"/>
    </source>
</evidence>
<comment type="caution">
    <text evidence="2">The sequence shown here is derived from an EMBL/GenBank/DDBJ whole genome shotgun (WGS) entry which is preliminary data.</text>
</comment>
<sequence length="643" mass="72035">MLWGGNVITKIFTGNSIDECLEKASKELDIKIENIKYEILEEKKSIFRKKATISVILDEVSNEDDGTVRIVGGKILVKNPKNEGKPAIIRPSKDINLIINGEKVNTAVEVYDYTVIDIEFDQTVSKRVMNISITPDKMKAYINIKYIPEIVYKLQDCDESREVNLIAEIKEKKLPPKYTKEEIIKELRNNNVVYGIKKGALEKCCSEEKIEHILIAEGIQVIDDIDDELDIKYNTNANKLVEDSTGKVDYKSIGRIVSVKKGDTLAFLKRGKQGRDGVDVTGKVIKHKKGKVIHLKAGEGCEIKDDVMVIALRDGKPSTKGTTFFVKQIHEVNGNVDLKTGNIKFNGDIIVYGAVMEGMKVEAGRDIEIYKNVADSYVVARGDVYLRANVINSDVAAGDEDVFRLKYIKNLKKFRELIDVLKDTCVQVKQHNLVGKKSKDGEIVKILIENKFKNITKLSNEILIQSLQCKQENNKLAYIVKQKLVGLGPLSIVSFDELDEMVKFIEKEIAVVSTKLTVPVNVYVYYCQDSNIDSSGSIYFTGKGEYVSNIIAHDGVYFESPQSIARGGVIKAGNEIRCKCVGSSGGVSTKLVIEKYGDIWADIAYQNTRFAIGLQEYILEKPARDIHAYLDKNGELTVDKFNL</sequence>
<dbReference type="InterPro" id="IPR046865">
    <property type="entry name" value="FapA_b_solenoid"/>
</dbReference>
<dbReference type="STRING" id="1121338.CLTEP_12480"/>
<dbReference type="Gene3D" id="3.30.30.80">
    <property type="entry name" value="probable RNA-binding protein from clostridium symbiosum atcc 14940"/>
    <property type="match status" value="1"/>
</dbReference>
<organism evidence="2 3">
    <name type="scientific">Clostridium tepidiprofundi DSM 19306</name>
    <dbReference type="NCBI Taxonomy" id="1121338"/>
    <lineage>
        <taxon>Bacteria</taxon>
        <taxon>Bacillati</taxon>
        <taxon>Bacillota</taxon>
        <taxon>Clostridia</taxon>
        <taxon>Eubacteriales</taxon>
        <taxon>Clostridiaceae</taxon>
        <taxon>Clostridium</taxon>
    </lineage>
</organism>
<name>A0A151B4Q6_9CLOT</name>
<keyword evidence="3" id="KW-1185">Reference proteome</keyword>
<dbReference type="Pfam" id="PF14804">
    <property type="entry name" value="Jag_N"/>
    <property type="match status" value="1"/>
</dbReference>
<gene>
    <name evidence="2" type="ORF">CLTEP_12480</name>
</gene>
<proteinExistence type="predicted"/>
<dbReference type="AlphaFoldDB" id="A0A151B4Q6"/>
<dbReference type="SMART" id="SM01245">
    <property type="entry name" value="Jag_N"/>
    <property type="match status" value="1"/>
</dbReference>
<dbReference type="PANTHER" id="PTHR38032:SF1">
    <property type="entry name" value="RNA-BINDING PROTEIN KHPB N-TERMINAL DOMAIN-CONTAINING PROTEIN"/>
    <property type="match status" value="1"/>
</dbReference>
<dbReference type="Pfam" id="PF20250">
    <property type="entry name" value="FapA_N"/>
    <property type="match status" value="1"/>
</dbReference>
<reference evidence="2 3" key="1">
    <citation type="submission" date="2016-02" db="EMBL/GenBank/DDBJ databases">
        <title>Genome sequence of Clostridium tepidiprofundi DSM 19306.</title>
        <authorList>
            <person name="Poehlein A."/>
            <person name="Daniel R."/>
        </authorList>
    </citation>
    <scope>NUCLEOTIDE SEQUENCE [LARGE SCALE GENOMIC DNA]</scope>
    <source>
        <strain evidence="2 3">DSM 19306</strain>
    </source>
</reference>
<dbReference type="InterPro" id="IPR046866">
    <property type="entry name" value="FapA_N"/>
</dbReference>
<dbReference type="Proteomes" id="UP000075531">
    <property type="component" value="Unassembled WGS sequence"/>
</dbReference>
<dbReference type="InterPro" id="IPR005646">
    <property type="entry name" value="FapA"/>
</dbReference>
<dbReference type="PATRIC" id="fig|1121338.3.peg.1284"/>
<dbReference type="Pfam" id="PF03961">
    <property type="entry name" value="FapA"/>
    <property type="match status" value="1"/>
</dbReference>
<dbReference type="PANTHER" id="PTHR38032">
    <property type="entry name" value="POLYMERASE-RELATED"/>
    <property type="match status" value="1"/>
</dbReference>
<evidence type="ECO:0000313" key="3">
    <source>
        <dbReference type="Proteomes" id="UP000075531"/>
    </source>
</evidence>
<protein>
    <recommendedName>
        <fullName evidence="1">RNA-binding protein KhpB N-terminal domain-containing protein</fullName>
    </recommendedName>
</protein>